<keyword evidence="9" id="KW-1185">Reference proteome</keyword>
<evidence type="ECO:0000256" key="5">
    <source>
        <dbReference type="RuleBase" id="RU362076"/>
    </source>
</evidence>
<evidence type="ECO:0000256" key="6">
    <source>
        <dbReference type="SAM" id="MobiDB-lite"/>
    </source>
</evidence>
<evidence type="ECO:0000256" key="1">
    <source>
        <dbReference type="ARBA" id="ARBA00010577"/>
    </source>
</evidence>
<comment type="caution">
    <text evidence="8">The sequence shown here is derived from an EMBL/GenBank/DDBJ whole genome shotgun (WGS) entry which is preliminary data.</text>
</comment>
<evidence type="ECO:0000256" key="4">
    <source>
        <dbReference type="ARBA" id="ARBA00024746"/>
    </source>
</evidence>
<sequence length="223" mass="23739">MEINPNTTANGASSASSSSGSATSGISSDFETFLRMLTVQLENQDPLEPVKSEDFAVQLATFSGVEQQVLTNDLLQDLAGQMTLTGMAQYAGWVGMEARAPVAAFFSGAPITIAPEPERTADAAVLVVRNEAGDEIDRLAMNVSDDLLQWNGQFDGGAAPTGLYSFEVESYRNDELLSSAPVDVYTMIVEARQQNGQTVLITAGEVEVSVNDIGALREPLQLL</sequence>
<keyword evidence="8" id="KW-0282">Flagellum</keyword>
<dbReference type="Pfam" id="PF13860">
    <property type="entry name" value="FlgD_ig"/>
    <property type="match status" value="1"/>
</dbReference>
<name>A0A0J9H0G0_9RHOB</name>
<organism evidence="8 9">
    <name type="scientific">Candidatus Rhodobacter oscarellae</name>
    <dbReference type="NCBI Taxonomy" id="1675527"/>
    <lineage>
        <taxon>Bacteria</taxon>
        <taxon>Pseudomonadati</taxon>
        <taxon>Pseudomonadota</taxon>
        <taxon>Alphaproteobacteria</taxon>
        <taxon>Rhodobacterales</taxon>
        <taxon>Rhodobacter group</taxon>
        <taxon>Rhodobacter</taxon>
    </lineage>
</organism>
<feature type="domain" description="FlgD/Vpr Ig-like" evidence="7">
    <location>
        <begin position="105"/>
        <end position="173"/>
    </location>
</feature>
<proteinExistence type="inferred from homology"/>
<dbReference type="AlphaFoldDB" id="A0A0J9H0G0"/>
<dbReference type="NCBIfam" id="NF009453">
    <property type="entry name" value="PRK12813.1"/>
    <property type="match status" value="1"/>
</dbReference>
<evidence type="ECO:0000256" key="3">
    <source>
        <dbReference type="ARBA" id="ARBA00022795"/>
    </source>
</evidence>
<keyword evidence="8" id="KW-0966">Cell projection</keyword>
<protein>
    <recommendedName>
        <fullName evidence="2 5">Basal-body rod modification protein FlgD</fullName>
    </recommendedName>
</protein>
<dbReference type="RefSeq" id="WP_049644732.1">
    <property type="nucleotide sequence ID" value="NZ_LFTY01000002.1"/>
</dbReference>
<keyword evidence="3 5" id="KW-1005">Bacterial flagellum biogenesis</keyword>
<gene>
    <name evidence="8" type="ORF">AIOL_004204</name>
</gene>
<dbReference type="Proteomes" id="UP000037178">
    <property type="component" value="Unassembled WGS sequence"/>
</dbReference>
<evidence type="ECO:0000259" key="7">
    <source>
        <dbReference type="Pfam" id="PF13860"/>
    </source>
</evidence>
<reference evidence="8 9" key="1">
    <citation type="submission" date="2015-06" db="EMBL/GenBank/DDBJ databases">
        <title>Draft genome sequence of an Alphaproteobacteria species associated to the Mediterranean sponge Oscarella lobularis.</title>
        <authorList>
            <person name="Jourda C."/>
            <person name="Santini S."/>
            <person name="Claverie J.-M."/>
        </authorList>
    </citation>
    <scope>NUCLEOTIDE SEQUENCE [LARGE SCALE GENOMIC DNA]</scope>
    <source>
        <strain evidence="8">IGS</strain>
    </source>
</reference>
<dbReference type="InterPro" id="IPR005648">
    <property type="entry name" value="FlgD"/>
</dbReference>
<evidence type="ECO:0000313" key="9">
    <source>
        <dbReference type="Proteomes" id="UP000037178"/>
    </source>
</evidence>
<comment type="similarity">
    <text evidence="1 5">Belongs to the FlgD family.</text>
</comment>
<dbReference type="GO" id="GO:0044781">
    <property type="term" value="P:bacterial-type flagellum organization"/>
    <property type="evidence" value="ECO:0007669"/>
    <property type="project" value="UniProtKB-UniRule"/>
</dbReference>
<keyword evidence="8" id="KW-0969">Cilium</keyword>
<dbReference type="EMBL" id="LFTY01000002">
    <property type="protein sequence ID" value="KMW59223.1"/>
    <property type="molecule type" value="Genomic_DNA"/>
</dbReference>
<feature type="region of interest" description="Disordered" evidence="6">
    <location>
        <begin position="1"/>
        <end position="23"/>
    </location>
</feature>
<evidence type="ECO:0000256" key="2">
    <source>
        <dbReference type="ARBA" id="ARBA00016013"/>
    </source>
</evidence>
<dbReference type="STRING" id="1675527.AIOL_004204"/>
<dbReference type="InterPro" id="IPR025965">
    <property type="entry name" value="FlgD/Vpr_Ig-like"/>
</dbReference>
<dbReference type="Pfam" id="PF03963">
    <property type="entry name" value="FlgD"/>
    <property type="match status" value="1"/>
</dbReference>
<feature type="compositionally biased region" description="Low complexity" evidence="6">
    <location>
        <begin position="7"/>
        <end position="23"/>
    </location>
</feature>
<dbReference type="OrthoDB" id="9785233at2"/>
<accession>A0A0J9H0G0</accession>
<evidence type="ECO:0000313" key="8">
    <source>
        <dbReference type="EMBL" id="KMW59223.1"/>
    </source>
</evidence>
<comment type="function">
    <text evidence="4 5">Required for flagellar hook formation. May act as a scaffolding protein.</text>
</comment>
<dbReference type="PATRIC" id="fig|1675527.3.peg.4405"/>